<evidence type="ECO:0000259" key="2">
    <source>
        <dbReference type="Pfam" id="PF04235"/>
    </source>
</evidence>
<dbReference type="InterPro" id="IPR007349">
    <property type="entry name" value="DUF418"/>
</dbReference>
<feature type="domain" description="DUF418" evidence="2">
    <location>
        <begin position="240"/>
        <end position="397"/>
    </location>
</feature>
<feature type="transmembrane region" description="Helical" evidence="1">
    <location>
        <begin position="145"/>
        <end position="167"/>
    </location>
</feature>
<dbReference type="EMBL" id="VHJK01000001">
    <property type="protein sequence ID" value="TRD11554.1"/>
    <property type="molecule type" value="Genomic_DNA"/>
</dbReference>
<evidence type="ECO:0000313" key="4">
    <source>
        <dbReference type="Proteomes" id="UP000316343"/>
    </source>
</evidence>
<protein>
    <submittedName>
        <fullName evidence="3">DUF418 domain-containing protein</fullName>
    </submittedName>
</protein>
<feature type="transmembrane region" description="Helical" evidence="1">
    <location>
        <begin position="289"/>
        <end position="313"/>
    </location>
</feature>
<feature type="transmembrane region" description="Helical" evidence="1">
    <location>
        <begin position="360"/>
        <end position="380"/>
    </location>
</feature>
<feature type="transmembrane region" description="Helical" evidence="1">
    <location>
        <begin position="334"/>
        <end position="354"/>
    </location>
</feature>
<feature type="transmembrane region" description="Helical" evidence="1">
    <location>
        <begin position="71"/>
        <end position="87"/>
    </location>
</feature>
<dbReference type="RefSeq" id="WP_142787823.1">
    <property type="nucleotide sequence ID" value="NZ_VHJK01000001.1"/>
</dbReference>
<comment type="caution">
    <text evidence="3">The sequence shown here is derived from an EMBL/GenBank/DDBJ whole genome shotgun (WGS) entry which is preliminary data.</text>
</comment>
<gene>
    <name evidence="3" type="ORF">FGU71_06565</name>
</gene>
<dbReference type="InterPro" id="IPR052529">
    <property type="entry name" value="Bact_Transport_Assoc"/>
</dbReference>
<dbReference type="AlphaFoldDB" id="A0A547PBZ0"/>
<proteinExistence type="predicted"/>
<accession>A0A547PBZ0</accession>
<reference evidence="3 4" key="1">
    <citation type="submission" date="2019-06" db="EMBL/GenBank/DDBJ databases">
        <title>Erythrobacter insulae sp. nov., isolated from a tidal flat.</title>
        <authorList>
            <person name="Yoon J.-H."/>
        </authorList>
    </citation>
    <scope>NUCLEOTIDE SEQUENCE [LARGE SCALE GENOMIC DNA]</scope>
    <source>
        <strain evidence="3 4">JBTF-M21</strain>
    </source>
</reference>
<dbReference type="Proteomes" id="UP000316343">
    <property type="component" value="Unassembled WGS sequence"/>
</dbReference>
<sequence length="400" mass="43448">MVAIATEPGRPERITELDALRGLAVIGIVWMNVYIFALPSQAYYNPAVWGGEGAVDRIIWATSFVFIEDKFRTLFAMLFGAGCLILLEREKERPWQRHFARMAVLLAIGIAHSTLLANNDVLRAYAMAGAVLPFLAQLSHRALYAVAIGFVAVHVGGGMVAFGSVVVDYYAGRLGSDASLFALRNFGDDAPAVRNALELGREGFAERVARRAAGIPSQLWAISASLPINLAAMALGMALWKDRMLAREWRTFRLQRLAAFCAIIAIPALLALAWWISYEGFPGSIVGPVALIVSAPFDTLLGLTYAALAMAFFTKSGPITGILANVGRLSLTNYVMTSVILAGIFASWGLGLFGQVSRTQAFMLGFVPIAGMLIWSPAWTRRLGNGPLERLWRQLARLIA</sequence>
<evidence type="ECO:0000256" key="1">
    <source>
        <dbReference type="SAM" id="Phobius"/>
    </source>
</evidence>
<feature type="transmembrane region" description="Helical" evidence="1">
    <location>
        <begin position="99"/>
        <end position="116"/>
    </location>
</feature>
<keyword evidence="1" id="KW-0472">Membrane</keyword>
<evidence type="ECO:0000313" key="3">
    <source>
        <dbReference type="EMBL" id="TRD11554.1"/>
    </source>
</evidence>
<dbReference type="PANTHER" id="PTHR30590">
    <property type="entry name" value="INNER MEMBRANE PROTEIN"/>
    <property type="match status" value="1"/>
</dbReference>
<name>A0A547PBZ0_9SPHN</name>
<dbReference type="Pfam" id="PF04235">
    <property type="entry name" value="DUF418"/>
    <property type="match status" value="1"/>
</dbReference>
<keyword evidence="1" id="KW-1133">Transmembrane helix</keyword>
<organism evidence="3 4">
    <name type="scientific">Erythrobacter insulae</name>
    <dbReference type="NCBI Taxonomy" id="2584124"/>
    <lineage>
        <taxon>Bacteria</taxon>
        <taxon>Pseudomonadati</taxon>
        <taxon>Pseudomonadota</taxon>
        <taxon>Alphaproteobacteria</taxon>
        <taxon>Sphingomonadales</taxon>
        <taxon>Erythrobacteraceae</taxon>
        <taxon>Erythrobacter/Porphyrobacter group</taxon>
        <taxon>Erythrobacter</taxon>
    </lineage>
</organism>
<feature type="transmembrane region" description="Helical" evidence="1">
    <location>
        <begin position="19"/>
        <end position="37"/>
    </location>
</feature>
<dbReference type="PANTHER" id="PTHR30590:SF2">
    <property type="entry name" value="INNER MEMBRANE PROTEIN"/>
    <property type="match status" value="1"/>
</dbReference>
<feature type="transmembrane region" description="Helical" evidence="1">
    <location>
        <begin position="122"/>
        <end position="138"/>
    </location>
</feature>
<keyword evidence="1" id="KW-0812">Transmembrane</keyword>
<feature type="transmembrane region" description="Helical" evidence="1">
    <location>
        <begin position="257"/>
        <end position="277"/>
    </location>
</feature>
<feature type="transmembrane region" description="Helical" evidence="1">
    <location>
        <begin position="219"/>
        <end position="237"/>
    </location>
</feature>
<keyword evidence="4" id="KW-1185">Reference proteome</keyword>
<dbReference type="OrthoDB" id="9807744at2"/>